<accession>A0A0K2GD44</accession>
<dbReference type="PATRIC" id="fig|42253.5.peg.2421"/>
<reference evidence="1 2" key="1">
    <citation type="journal article" date="2015" name="Proc. Natl. Acad. Sci. U.S.A.">
        <title>Expanded metabolic versatility of ubiquitous nitrite-oxidizing bacteria from the genus Nitrospira.</title>
        <authorList>
            <person name="Koch H."/>
            <person name="Lucker S."/>
            <person name="Albertsen M."/>
            <person name="Kitzinger K."/>
            <person name="Herbold C."/>
            <person name="Spieck E."/>
            <person name="Nielsen P.H."/>
            <person name="Wagner M."/>
            <person name="Daims H."/>
        </authorList>
    </citation>
    <scope>NUCLEOTIDE SEQUENCE [LARGE SCALE GENOMIC DNA]</scope>
    <source>
        <strain evidence="1 2">NSP M-1</strain>
    </source>
</reference>
<dbReference type="EMBL" id="CP011801">
    <property type="protein sequence ID" value="ALA58868.1"/>
    <property type="molecule type" value="Genomic_DNA"/>
</dbReference>
<dbReference type="STRING" id="42253.NITMOv2_2455"/>
<dbReference type="AlphaFoldDB" id="A0A0K2GD44"/>
<organism evidence="1 2">
    <name type="scientific">Nitrospira moscoviensis</name>
    <dbReference type="NCBI Taxonomy" id="42253"/>
    <lineage>
        <taxon>Bacteria</taxon>
        <taxon>Pseudomonadati</taxon>
        <taxon>Nitrospirota</taxon>
        <taxon>Nitrospiria</taxon>
        <taxon>Nitrospirales</taxon>
        <taxon>Nitrospiraceae</taxon>
        <taxon>Nitrospira</taxon>
    </lineage>
</organism>
<evidence type="ECO:0000313" key="1">
    <source>
        <dbReference type="EMBL" id="ALA58868.1"/>
    </source>
</evidence>
<sequence>MAAPAASSRRELSGILSVDTPSLYGAVLLDGTVSPNQDSTGPSVRLIAAPPSLFEQVARRMGAWDVTSSWFRYGALGDGRAYLHWDRLCDFLVSPDGRVIEYNLMRRDAQESFENYLFTHAMSFALLKQGVESLHATTIFVDGHGIAFLGDSGVGKSTLAAGFLQAGARLVTDDLLVFFTPDGVPSPRSSFYACPGPARVKLFPHTAQALLGLPPAAPPMHPDTSKIVLRLTSEQHCIDPVPVSVLYVIEPPLSLGGEDVTIEPLGRADAFLAVLRNTFNAMVTDTVRLTGQFRFASSLARSLPVRRLRYPRTLSRLPSVVSAVRTNLRC</sequence>
<dbReference type="RefSeq" id="WP_187299438.1">
    <property type="nucleotide sequence ID" value="NZ_CP011801.1"/>
</dbReference>
<dbReference type="Proteomes" id="UP000069205">
    <property type="component" value="Chromosome"/>
</dbReference>
<dbReference type="InterPro" id="IPR027417">
    <property type="entry name" value="P-loop_NTPase"/>
</dbReference>
<evidence type="ECO:0000313" key="2">
    <source>
        <dbReference type="Proteomes" id="UP000069205"/>
    </source>
</evidence>
<dbReference type="Gene3D" id="3.40.50.300">
    <property type="entry name" value="P-loop containing nucleotide triphosphate hydrolases"/>
    <property type="match status" value="1"/>
</dbReference>
<gene>
    <name evidence="1" type="ORF">NITMOv2_2455</name>
</gene>
<dbReference type="SUPFAM" id="SSF53795">
    <property type="entry name" value="PEP carboxykinase-like"/>
    <property type="match status" value="1"/>
</dbReference>
<keyword evidence="2" id="KW-1185">Reference proteome</keyword>
<protein>
    <recommendedName>
        <fullName evidence="3">HPr kinase</fullName>
    </recommendedName>
</protein>
<proteinExistence type="predicted"/>
<name>A0A0K2GD44_NITMO</name>
<dbReference type="KEGG" id="nmv:NITMOv2_2455"/>
<evidence type="ECO:0008006" key="3">
    <source>
        <dbReference type="Google" id="ProtNLM"/>
    </source>
</evidence>